<dbReference type="InterPro" id="IPR058625">
    <property type="entry name" value="MdtA-like_BSH"/>
</dbReference>
<dbReference type="Gene3D" id="2.40.50.100">
    <property type="match status" value="1"/>
</dbReference>
<keyword evidence="3 6" id="KW-1133">Transmembrane helix</keyword>
<proteinExistence type="predicted"/>
<evidence type="ECO:0000256" key="3">
    <source>
        <dbReference type="ARBA" id="ARBA00022989"/>
    </source>
</evidence>
<dbReference type="GO" id="GO:0016020">
    <property type="term" value="C:membrane"/>
    <property type="evidence" value="ECO:0007669"/>
    <property type="project" value="UniProtKB-SubCell"/>
</dbReference>
<reference evidence="9 10" key="1">
    <citation type="journal article" date="2011" name="J. Bacteriol.">
        <title>Genome sequence of the ethanol-producing Zymomonas mobilis subsp. mobilis lectotype strain ATCC 10988.</title>
        <authorList>
            <person name="Pappas K.M."/>
            <person name="Kouvelis V.N."/>
            <person name="Saunders E."/>
            <person name="Brettin T.S."/>
            <person name="Bruce D."/>
            <person name="Detter C."/>
            <person name="Balakireva M."/>
            <person name="Han C.S."/>
            <person name="Savvakis G."/>
            <person name="Kyrpides N.C."/>
            <person name="Typas M.A."/>
        </authorList>
    </citation>
    <scope>NUCLEOTIDE SEQUENCE [LARGE SCALE GENOMIC DNA]</scope>
    <source>
        <strain evidence="10">ATCC 10988 / DSM 424 / CCUG 17860 / LMG 404 / NCIMB 8938 / NRRL B-806 / ZM1</strain>
    </source>
</reference>
<feature type="transmembrane region" description="Helical" evidence="6">
    <location>
        <begin position="20"/>
        <end position="44"/>
    </location>
</feature>
<keyword evidence="5" id="KW-0175">Coiled coil</keyword>
<dbReference type="InterPro" id="IPR058982">
    <property type="entry name" value="Beta-barrel_AprE"/>
</dbReference>
<feature type="domain" description="AprE-like beta-barrel" evidence="8">
    <location>
        <begin position="279"/>
        <end position="371"/>
    </location>
</feature>
<evidence type="ECO:0000313" key="10">
    <source>
        <dbReference type="Proteomes" id="UP000001494"/>
    </source>
</evidence>
<dbReference type="PANTHER" id="PTHR30386:SF26">
    <property type="entry name" value="TRANSPORT PROTEIN COMB"/>
    <property type="match status" value="1"/>
</dbReference>
<gene>
    <name evidence="9" type="ordered locus">Zmob_0813</name>
</gene>
<dbReference type="InterPro" id="IPR050739">
    <property type="entry name" value="MFP"/>
</dbReference>
<dbReference type="PANTHER" id="PTHR30386">
    <property type="entry name" value="MEMBRANE FUSION SUBUNIT OF EMRAB-TOLC MULTIDRUG EFFLUX PUMP"/>
    <property type="match status" value="1"/>
</dbReference>
<keyword evidence="4 6" id="KW-0472">Membrane</keyword>
<dbReference type="eggNOG" id="COG0845">
    <property type="taxonomic scope" value="Bacteria"/>
</dbReference>
<dbReference type="EMBL" id="CP002850">
    <property type="protein sequence ID" value="AEH62653.1"/>
    <property type="molecule type" value="Genomic_DNA"/>
</dbReference>
<keyword evidence="2 6" id="KW-0812">Transmembrane</keyword>
<evidence type="ECO:0000256" key="1">
    <source>
        <dbReference type="ARBA" id="ARBA00004167"/>
    </source>
</evidence>
<dbReference type="Pfam" id="PF26002">
    <property type="entry name" value="Beta-barrel_AprE"/>
    <property type="match status" value="1"/>
</dbReference>
<dbReference type="PRINTS" id="PR01490">
    <property type="entry name" value="RTXTOXIND"/>
</dbReference>
<feature type="domain" description="Multidrug resistance protein MdtA-like barrel-sandwich hybrid" evidence="7">
    <location>
        <begin position="67"/>
        <end position="258"/>
    </location>
</feature>
<dbReference type="OrthoDB" id="9810980at2"/>
<dbReference type="KEGG" id="zmm:Zmob_0813"/>
<evidence type="ECO:0000256" key="4">
    <source>
        <dbReference type="ARBA" id="ARBA00023136"/>
    </source>
</evidence>
<dbReference type="Proteomes" id="UP000001494">
    <property type="component" value="Chromosome"/>
</dbReference>
<evidence type="ECO:0000256" key="2">
    <source>
        <dbReference type="ARBA" id="ARBA00022692"/>
    </source>
</evidence>
<accession>A0A0H3G1R3</accession>
<dbReference type="SUPFAM" id="SSF111369">
    <property type="entry name" value="HlyD-like secretion proteins"/>
    <property type="match status" value="1"/>
</dbReference>
<dbReference type="RefSeq" id="WP_014500723.1">
    <property type="nucleotide sequence ID" value="NC_017262.1"/>
</dbReference>
<evidence type="ECO:0000256" key="5">
    <source>
        <dbReference type="SAM" id="Coils"/>
    </source>
</evidence>
<feature type="coiled-coil region" evidence="5">
    <location>
        <begin position="188"/>
        <end position="230"/>
    </location>
</feature>
<dbReference type="Pfam" id="PF25917">
    <property type="entry name" value="BSH_RND"/>
    <property type="match status" value="1"/>
</dbReference>
<evidence type="ECO:0000313" key="9">
    <source>
        <dbReference type="EMBL" id="AEH62653.1"/>
    </source>
</evidence>
<protein>
    <submittedName>
        <fullName evidence="9">Type I secretion membrane fusion protein, HlyD family</fullName>
    </submittedName>
</protein>
<dbReference type="HOGENOM" id="CLU_023976_8_0_5"/>
<dbReference type="Gene3D" id="2.40.30.170">
    <property type="match status" value="1"/>
</dbReference>
<comment type="subcellular location">
    <subcellularLocation>
        <location evidence="1">Membrane</location>
        <topology evidence="1">Single-pass membrane protein</topology>
    </subcellularLocation>
</comment>
<evidence type="ECO:0000259" key="8">
    <source>
        <dbReference type="Pfam" id="PF26002"/>
    </source>
</evidence>
<evidence type="ECO:0000259" key="7">
    <source>
        <dbReference type="Pfam" id="PF25917"/>
    </source>
</evidence>
<sequence>MANLSLSTQSMVDDRDPLHLPARIVWIVVVMLLCFFIWAACFTLEEVSTGTGKVVPSSHEQTIQSLEGGILVRLNVKEGDIVQAGQMLAQLDRTRTQSSVEETAARAVAAEATAARLRAEVNNTPISFPDSVRAYPALVKSETDLYRSRRNSLAMGLSDLHQQLALIKNELTMTEPLVARGAASDVEVLRLKRQVSEIDTRADDMQNQYMVKAREDLEKAEAEAKAQQSVTKGRSDMLDRLTFTSPVRGIVKDIEVTTKGGVIPPNGRLMTIVPLDEQLLVEARISPRDIAFIHPGQRATVKLTVYDYAIYGGLPAKVTVISPDTVQDDVRKDSYYYRVWVRTDSDHLTNKSGHKFPIVPGMVATIDIHTGSKTVLEYLVKPLNRAKEALRER</sequence>
<name>A0A0H3G1R3_ZYMMA</name>
<evidence type="ECO:0000256" key="6">
    <source>
        <dbReference type="SAM" id="Phobius"/>
    </source>
</evidence>
<organism evidence="9 10">
    <name type="scientific">Zymomonas mobilis subsp. mobilis (strain ATCC 10988 / DSM 424 / LMG 404 / NCIMB 8938 / NRRL B-806 / ZM1)</name>
    <dbReference type="NCBI Taxonomy" id="555217"/>
    <lineage>
        <taxon>Bacteria</taxon>
        <taxon>Pseudomonadati</taxon>
        <taxon>Pseudomonadota</taxon>
        <taxon>Alphaproteobacteria</taxon>
        <taxon>Sphingomonadales</taxon>
        <taxon>Zymomonadaceae</taxon>
        <taxon>Zymomonas</taxon>
    </lineage>
</organism>
<dbReference type="AlphaFoldDB" id="A0A0H3G1R3"/>